<dbReference type="OrthoDB" id="10009520at2759"/>
<comment type="similarity">
    <text evidence="4">Belongs to the RBR family. Ariadne subfamily.</text>
</comment>
<dbReference type="SMART" id="SM00647">
    <property type="entry name" value="IBR"/>
    <property type="match status" value="1"/>
</dbReference>
<evidence type="ECO:0000256" key="6">
    <source>
        <dbReference type="ARBA" id="ARBA00022679"/>
    </source>
</evidence>
<feature type="domain" description="RING-type" evidence="13">
    <location>
        <begin position="23"/>
        <end position="71"/>
    </location>
</feature>
<evidence type="ECO:0000256" key="4">
    <source>
        <dbReference type="ARBA" id="ARBA00005884"/>
    </source>
</evidence>
<comment type="caution">
    <text evidence="15">The sequence shown here is derived from an EMBL/GenBank/DDBJ whole genome shotgun (WGS) entry which is preliminary data.</text>
</comment>
<dbReference type="FunFam" id="3.30.40.10:FF:000230">
    <property type="entry name" value="RBR-type E3 ubiquitin transferase"/>
    <property type="match status" value="1"/>
</dbReference>
<dbReference type="EMBL" id="CACTIH010002250">
    <property type="protein sequence ID" value="CAA2975314.1"/>
    <property type="molecule type" value="Genomic_DNA"/>
</dbReference>
<evidence type="ECO:0000256" key="5">
    <source>
        <dbReference type="ARBA" id="ARBA00012251"/>
    </source>
</evidence>
<keyword evidence="11" id="KW-0862">Zinc</keyword>
<dbReference type="Gramene" id="OE9A110289T1">
    <property type="protein sequence ID" value="OE9A110289C1"/>
    <property type="gene ID" value="OE9A110289"/>
</dbReference>
<evidence type="ECO:0000256" key="11">
    <source>
        <dbReference type="ARBA" id="ARBA00022833"/>
    </source>
</evidence>
<feature type="domain" description="RING-type" evidence="14">
    <location>
        <begin position="19"/>
        <end position="201"/>
    </location>
</feature>
<dbReference type="Gene3D" id="3.30.40.10">
    <property type="entry name" value="Zinc/RING finger domain, C3HC4 (zinc finger)"/>
    <property type="match status" value="1"/>
</dbReference>
<comment type="cofactor">
    <cofactor evidence="2">
        <name>Zn(2+)</name>
        <dbReference type="ChEBI" id="CHEBI:29105"/>
    </cofactor>
</comment>
<dbReference type="Proteomes" id="UP000594638">
    <property type="component" value="Unassembled WGS sequence"/>
</dbReference>
<evidence type="ECO:0000256" key="8">
    <source>
        <dbReference type="ARBA" id="ARBA00022737"/>
    </source>
</evidence>
<dbReference type="PANTHER" id="PTHR11685">
    <property type="entry name" value="RBR FAMILY RING FINGER AND IBR DOMAIN-CONTAINING"/>
    <property type="match status" value="1"/>
</dbReference>
<keyword evidence="10" id="KW-0833">Ubl conjugation pathway</keyword>
<dbReference type="InterPro" id="IPR002867">
    <property type="entry name" value="IBR_dom"/>
</dbReference>
<dbReference type="EC" id="2.3.2.31" evidence="5"/>
<keyword evidence="16" id="KW-1185">Reference proteome</keyword>
<accession>A0A8S0R9L6</accession>
<dbReference type="SUPFAM" id="SSF57850">
    <property type="entry name" value="RING/U-box"/>
    <property type="match status" value="2"/>
</dbReference>
<evidence type="ECO:0000256" key="12">
    <source>
        <dbReference type="PROSITE-ProRule" id="PRU00175"/>
    </source>
</evidence>
<evidence type="ECO:0000256" key="3">
    <source>
        <dbReference type="ARBA" id="ARBA00003976"/>
    </source>
</evidence>
<keyword evidence="15" id="KW-0436">Ligase</keyword>
<proteinExistence type="inferred from homology"/>
<dbReference type="GO" id="GO:0008270">
    <property type="term" value="F:zinc ion binding"/>
    <property type="evidence" value="ECO:0007669"/>
    <property type="project" value="UniProtKB-KW"/>
</dbReference>
<comment type="catalytic activity">
    <reaction evidence="1">
        <text>[E2 ubiquitin-conjugating enzyme]-S-ubiquitinyl-L-cysteine + [acceptor protein]-L-lysine = [E2 ubiquitin-conjugating enzyme]-L-cysteine + [acceptor protein]-N(6)-ubiquitinyl-L-lysine.</text>
        <dbReference type="EC" id="2.3.2.31"/>
    </reaction>
</comment>
<dbReference type="PROSITE" id="PS00518">
    <property type="entry name" value="ZF_RING_1"/>
    <property type="match status" value="1"/>
</dbReference>
<evidence type="ECO:0000256" key="7">
    <source>
        <dbReference type="ARBA" id="ARBA00022723"/>
    </source>
</evidence>
<evidence type="ECO:0000259" key="14">
    <source>
        <dbReference type="PROSITE" id="PS51873"/>
    </source>
</evidence>
<evidence type="ECO:0000256" key="2">
    <source>
        <dbReference type="ARBA" id="ARBA00001947"/>
    </source>
</evidence>
<evidence type="ECO:0000256" key="10">
    <source>
        <dbReference type="ARBA" id="ARBA00022786"/>
    </source>
</evidence>
<keyword evidence="7" id="KW-0479">Metal-binding</keyword>
<dbReference type="GO" id="GO:0016567">
    <property type="term" value="P:protein ubiquitination"/>
    <property type="evidence" value="ECO:0007669"/>
    <property type="project" value="InterPro"/>
</dbReference>
<dbReference type="InterPro" id="IPR044066">
    <property type="entry name" value="TRIAD_supradom"/>
</dbReference>
<gene>
    <name evidence="15" type="ORF">OLEA9_A110289</name>
</gene>
<dbReference type="GO" id="GO:0061630">
    <property type="term" value="F:ubiquitin protein ligase activity"/>
    <property type="evidence" value="ECO:0007669"/>
    <property type="project" value="UniProtKB-EC"/>
</dbReference>
<keyword evidence="6" id="KW-0808">Transferase</keyword>
<dbReference type="InterPro" id="IPR018957">
    <property type="entry name" value="Znf_C3HC4_RING-type"/>
</dbReference>
<dbReference type="InterPro" id="IPR031127">
    <property type="entry name" value="E3_UB_ligase_RBR"/>
</dbReference>
<dbReference type="InterPro" id="IPR001841">
    <property type="entry name" value="Znf_RING"/>
</dbReference>
<organism evidence="15 16">
    <name type="scientific">Olea europaea subsp. europaea</name>
    <dbReference type="NCBI Taxonomy" id="158383"/>
    <lineage>
        <taxon>Eukaryota</taxon>
        <taxon>Viridiplantae</taxon>
        <taxon>Streptophyta</taxon>
        <taxon>Embryophyta</taxon>
        <taxon>Tracheophyta</taxon>
        <taxon>Spermatophyta</taxon>
        <taxon>Magnoliopsida</taxon>
        <taxon>eudicotyledons</taxon>
        <taxon>Gunneridae</taxon>
        <taxon>Pentapetalae</taxon>
        <taxon>asterids</taxon>
        <taxon>lamiids</taxon>
        <taxon>Lamiales</taxon>
        <taxon>Oleaceae</taxon>
        <taxon>Oleeae</taxon>
        <taxon>Olea</taxon>
    </lineage>
</organism>
<keyword evidence="8" id="KW-0677">Repeat</keyword>
<evidence type="ECO:0000313" key="16">
    <source>
        <dbReference type="Proteomes" id="UP000594638"/>
    </source>
</evidence>
<protein>
    <recommendedName>
        <fullName evidence="5">RBR-type E3 ubiquitin transferase</fullName>
        <ecNumber evidence="5">2.3.2.31</ecNumber>
    </recommendedName>
</protein>
<dbReference type="Pfam" id="PF00097">
    <property type="entry name" value="zf-C3HC4"/>
    <property type="match status" value="1"/>
</dbReference>
<evidence type="ECO:0000313" key="15">
    <source>
        <dbReference type="EMBL" id="CAA2975314.1"/>
    </source>
</evidence>
<comment type="function">
    <text evidence="3">Might act as an E3 ubiquitin-protein ligase, or as part of E3 complex, which accepts ubiquitin from specific E2 ubiquitin-conjugating enzymes and then transfers it to substrates.</text>
</comment>
<evidence type="ECO:0000259" key="13">
    <source>
        <dbReference type="PROSITE" id="PS50089"/>
    </source>
</evidence>
<dbReference type="Gene3D" id="2.20.25.20">
    <property type="match status" value="1"/>
</dbReference>
<keyword evidence="9 12" id="KW-0863">Zinc-finger</keyword>
<dbReference type="PROSITE" id="PS50089">
    <property type="entry name" value="ZF_RING_2"/>
    <property type="match status" value="1"/>
</dbReference>
<dbReference type="PROSITE" id="PS51873">
    <property type="entry name" value="TRIAD"/>
    <property type="match status" value="1"/>
</dbReference>
<dbReference type="InterPro" id="IPR013083">
    <property type="entry name" value="Znf_RING/FYVE/PHD"/>
</dbReference>
<evidence type="ECO:0000256" key="1">
    <source>
        <dbReference type="ARBA" id="ARBA00001798"/>
    </source>
</evidence>
<dbReference type="Pfam" id="PF01485">
    <property type="entry name" value="IBR"/>
    <property type="match status" value="1"/>
</dbReference>
<dbReference type="AlphaFoldDB" id="A0A8S0R9L6"/>
<dbReference type="InterPro" id="IPR017907">
    <property type="entry name" value="Znf_RING_CS"/>
</dbReference>
<sequence>MEDTIPHDSKHDQQEDENQAFTCEICMETMILHDQKFKNKNKCRHPYCTDCIIKYIKVKVEDDNVGYIKCPDMNCNQLLDPVSCRSMIGLSLFVKWCDVLCESTILEVNKSYCPQRNCNALILNECGGNVKKSRCPSCKNWFCFQCQMVWHSGFRCEQSWELRDENDIAFGMLAEKEKWMSCPGCGHFVDRIEGCRDINCR</sequence>
<dbReference type="GO" id="GO:0016874">
    <property type="term" value="F:ligase activity"/>
    <property type="evidence" value="ECO:0007669"/>
    <property type="project" value="UniProtKB-KW"/>
</dbReference>
<reference evidence="15 16" key="1">
    <citation type="submission" date="2019-12" db="EMBL/GenBank/DDBJ databases">
        <authorList>
            <person name="Alioto T."/>
            <person name="Alioto T."/>
            <person name="Gomez Garrido J."/>
        </authorList>
    </citation>
    <scope>NUCLEOTIDE SEQUENCE [LARGE SCALE GENOMIC DNA]</scope>
</reference>
<name>A0A8S0R9L6_OLEEU</name>
<evidence type="ECO:0000256" key="9">
    <source>
        <dbReference type="ARBA" id="ARBA00022771"/>
    </source>
</evidence>